<evidence type="ECO:0000256" key="1">
    <source>
        <dbReference type="ARBA" id="ARBA00010952"/>
    </source>
</evidence>
<evidence type="ECO:0000256" key="3">
    <source>
        <dbReference type="ARBA" id="ARBA00022729"/>
    </source>
</evidence>
<evidence type="ECO:0000256" key="6">
    <source>
        <dbReference type="SAM" id="SignalP"/>
    </source>
</evidence>
<accession>A0A9D3MA88</accession>
<dbReference type="InterPro" id="IPR002890">
    <property type="entry name" value="MG2"/>
</dbReference>
<gene>
    <name evidence="10" type="ORF">ANANG_G00154250</name>
</gene>
<dbReference type="PANTHER" id="PTHR11412">
    <property type="entry name" value="MACROGLOBULIN / COMPLEMENT"/>
    <property type="match status" value="1"/>
</dbReference>
<feature type="domain" description="Macroglobulin" evidence="8">
    <location>
        <begin position="336"/>
        <end position="411"/>
    </location>
</feature>
<evidence type="ECO:0000259" key="7">
    <source>
        <dbReference type="Pfam" id="PF01835"/>
    </source>
</evidence>
<feature type="signal peptide" evidence="6">
    <location>
        <begin position="1"/>
        <end position="17"/>
    </location>
</feature>
<dbReference type="InterPro" id="IPR050473">
    <property type="entry name" value="A2M/Complement_sys"/>
</dbReference>
<keyword evidence="11" id="KW-1185">Reference proteome</keyword>
<keyword evidence="4" id="KW-0722">Serine protease inhibitor</keyword>
<feature type="domain" description="Macroglobulin" evidence="7">
    <location>
        <begin position="122"/>
        <end position="212"/>
    </location>
</feature>
<evidence type="ECO:0000259" key="8">
    <source>
        <dbReference type="Pfam" id="PF17789"/>
    </source>
</evidence>
<dbReference type="Gene3D" id="2.60.40.1940">
    <property type="match status" value="1"/>
</dbReference>
<feature type="domain" description="Macroglobulin" evidence="9">
    <location>
        <begin position="215"/>
        <end position="289"/>
    </location>
</feature>
<comment type="similarity">
    <text evidence="1">Belongs to the protease inhibitor I39 (alpha-2-macroglobulin) family.</text>
</comment>
<evidence type="ECO:0000256" key="4">
    <source>
        <dbReference type="ARBA" id="ARBA00022900"/>
    </source>
</evidence>
<name>A0A9D3MA88_ANGAN</name>
<protein>
    <recommendedName>
        <fullName evidence="12">Alpha-2-macroglobulin bait region domain-containing protein</fullName>
    </recommendedName>
</protein>
<evidence type="ECO:0000256" key="5">
    <source>
        <dbReference type="ARBA" id="ARBA00023180"/>
    </source>
</evidence>
<reference evidence="10" key="1">
    <citation type="submission" date="2021-01" db="EMBL/GenBank/DDBJ databases">
        <title>A chromosome-scale assembly of European eel, Anguilla anguilla.</title>
        <authorList>
            <person name="Henkel C."/>
            <person name="Jong-Raadsen S.A."/>
            <person name="Dufour S."/>
            <person name="Weltzien F.-A."/>
            <person name="Palstra A.P."/>
            <person name="Pelster B."/>
            <person name="Spaink H.P."/>
            <person name="Van Den Thillart G.E."/>
            <person name="Jansen H."/>
            <person name="Zahm M."/>
            <person name="Klopp C."/>
            <person name="Cedric C."/>
            <person name="Louis A."/>
            <person name="Berthelot C."/>
            <person name="Parey E."/>
            <person name="Roest Crollius H."/>
            <person name="Montfort J."/>
            <person name="Robinson-Rechavi M."/>
            <person name="Bucao C."/>
            <person name="Bouchez O."/>
            <person name="Gislard M."/>
            <person name="Lluch J."/>
            <person name="Milhes M."/>
            <person name="Lampietro C."/>
            <person name="Lopez Roques C."/>
            <person name="Donnadieu C."/>
            <person name="Braasch I."/>
            <person name="Desvignes T."/>
            <person name="Postlethwait J."/>
            <person name="Bobe J."/>
            <person name="Guiguen Y."/>
            <person name="Dirks R."/>
        </authorList>
    </citation>
    <scope>NUCLEOTIDE SEQUENCE</scope>
    <source>
        <strain evidence="10">Tag_6206</strain>
        <tissue evidence="10">Liver</tissue>
    </source>
</reference>
<evidence type="ECO:0000259" key="9">
    <source>
        <dbReference type="Pfam" id="PF17791"/>
    </source>
</evidence>
<dbReference type="Pfam" id="PF17791">
    <property type="entry name" value="MG3"/>
    <property type="match status" value="1"/>
</dbReference>
<dbReference type="Gene3D" id="2.60.40.1930">
    <property type="match status" value="1"/>
</dbReference>
<dbReference type="InterPro" id="IPR013783">
    <property type="entry name" value="Ig-like_fold"/>
</dbReference>
<keyword evidence="3 6" id="KW-0732">Signal</keyword>
<sequence length="445" mass="49332">MLGLLLIACVLLHAAKSRQPDEPMYLVTVTSQTTGGSTETICAHIVLRKGPLSFMLTLEIGASSTTLLEELVTAEFHRCVKFQVPPVNTETVATIQASIKGEETSLSKKTKILIKPSSSLTIIQTDKPIYKPGQTVKFRIVSLDSSFLLHEEMYQTVELQDPNSNRIAQWLNQSITTGILDLSHPTTLEAKQGIYTISAWTKRGIKTTQTFEIIEYVLPKFEVTVHLPHVIFDRKTPVNICGKYTYGKPVLGSVKAKVCSKILTHHWSHYDRAVCMEYTMRTDKTGCATNINATSILSADRIYQSLTVECEMEEDGTGVVLKGSGSTKFIPDKIYIAFQDTPSTFKPGINYDGKIILKGAPSSIANKTILLHGPGAANWTLTSDSEGVAHFSLDTSSWLDTSVRLHAHCKEGQRVYVLCRPFCLFIFFKEHELSEHPACKRTASL</sequence>
<dbReference type="FunFam" id="2.60.40.1930:FF:000001">
    <property type="entry name" value="CD109 isoform 3"/>
    <property type="match status" value="1"/>
</dbReference>
<dbReference type="PANTHER" id="PTHR11412:SF160">
    <property type="entry name" value="ALPHA-2-MACROGLOBULIN-LIKE PROTEIN 1"/>
    <property type="match status" value="1"/>
</dbReference>
<dbReference type="InterPro" id="IPR040839">
    <property type="entry name" value="MG4"/>
</dbReference>
<keyword evidence="2" id="KW-0646">Protease inhibitor</keyword>
<evidence type="ECO:0000313" key="11">
    <source>
        <dbReference type="Proteomes" id="UP001044222"/>
    </source>
</evidence>
<dbReference type="Pfam" id="PF01835">
    <property type="entry name" value="MG2"/>
    <property type="match status" value="1"/>
</dbReference>
<dbReference type="Gene3D" id="2.60.40.10">
    <property type="entry name" value="Immunoglobulins"/>
    <property type="match status" value="1"/>
</dbReference>
<evidence type="ECO:0008006" key="12">
    <source>
        <dbReference type="Google" id="ProtNLM"/>
    </source>
</evidence>
<comment type="caution">
    <text evidence="10">The sequence shown here is derived from an EMBL/GenBank/DDBJ whole genome shotgun (WGS) entry which is preliminary data.</text>
</comment>
<feature type="chain" id="PRO_5039293192" description="Alpha-2-macroglobulin bait region domain-containing protein" evidence="6">
    <location>
        <begin position="18"/>
        <end position="445"/>
    </location>
</feature>
<dbReference type="InterPro" id="IPR041555">
    <property type="entry name" value="MG3"/>
</dbReference>
<organism evidence="10 11">
    <name type="scientific">Anguilla anguilla</name>
    <name type="common">European freshwater eel</name>
    <name type="synonym">Muraena anguilla</name>
    <dbReference type="NCBI Taxonomy" id="7936"/>
    <lineage>
        <taxon>Eukaryota</taxon>
        <taxon>Metazoa</taxon>
        <taxon>Chordata</taxon>
        <taxon>Craniata</taxon>
        <taxon>Vertebrata</taxon>
        <taxon>Euteleostomi</taxon>
        <taxon>Actinopterygii</taxon>
        <taxon>Neopterygii</taxon>
        <taxon>Teleostei</taxon>
        <taxon>Anguilliformes</taxon>
        <taxon>Anguillidae</taxon>
        <taxon>Anguilla</taxon>
    </lineage>
</organism>
<dbReference type="Pfam" id="PF17789">
    <property type="entry name" value="MG4"/>
    <property type="match status" value="1"/>
</dbReference>
<proteinExistence type="inferred from homology"/>
<dbReference type="EMBL" id="JAFIRN010000008">
    <property type="protein sequence ID" value="KAG5843753.1"/>
    <property type="molecule type" value="Genomic_DNA"/>
</dbReference>
<dbReference type="Proteomes" id="UP001044222">
    <property type="component" value="Chromosome 8"/>
</dbReference>
<keyword evidence="5" id="KW-0325">Glycoprotein</keyword>
<dbReference type="AlphaFoldDB" id="A0A9D3MA88"/>
<evidence type="ECO:0000256" key="2">
    <source>
        <dbReference type="ARBA" id="ARBA00022690"/>
    </source>
</evidence>
<evidence type="ECO:0000313" key="10">
    <source>
        <dbReference type="EMBL" id="KAG5843753.1"/>
    </source>
</evidence>
<dbReference type="GO" id="GO:0004867">
    <property type="term" value="F:serine-type endopeptidase inhibitor activity"/>
    <property type="evidence" value="ECO:0007669"/>
    <property type="project" value="UniProtKB-KW"/>
</dbReference>